<dbReference type="SUPFAM" id="SSF54991">
    <property type="entry name" value="Anticodon-binding domain of PheRS"/>
    <property type="match status" value="1"/>
</dbReference>
<keyword evidence="10" id="KW-0479">Metal-binding</keyword>
<evidence type="ECO:0000256" key="15">
    <source>
        <dbReference type="ARBA" id="ARBA00022917"/>
    </source>
</evidence>
<dbReference type="SMART" id="SM00873">
    <property type="entry name" value="B3_4"/>
    <property type="match status" value="1"/>
</dbReference>
<dbReference type="SMART" id="SM00896">
    <property type="entry name" value="FDX-ACB"/>
    <property type="match status" value="1"/>
</dbReference>
<dbReference type="AlphaFoldDB" id="A0A381UFI6"/>
<comment type="cofactor">
    <cofactor evidence="1">
        <name>Mg(2+)</name>
        <dbReference type="ChEBI" id="CHEBI:18420"/>
    </cofactor>
</comment>
<proteinExistence type="inferred from homology"/>
<dbReference type="FunFam" id="3.30.930.10:FF:000022">
    <property type="entry name" value="Phenylalanine--tRNA ligase beta subunit"/>
    <property type="match status" value="1"/>
</dbReference>
<evidence type="ECO:0000256" key="14">
    <source>
        <dbReference type="ARBA" id="ARBA00022884"/>
    </source>
</evidence>
<comment type="catalytic activity">
    <reaction evidence="18">
        <text>tRNA(Phe) + L-phenylalanine + ATP = L-phenylalanyl-tRNA(Phe) + AMP + diphosphate + H(+)</text>
        <dbReference type="Rhea" id="RHEA:19413"/>
        <dbReference type="Rhea" id="RHEA-COMP:9668"/>
        <dbReference type="Rhea" id="RHEA-COMP:9699"/>
        <dbReference type="ChEBI" id="CHEBI:15378"/>
        <dbReference type="ChEBI" id="CHEBI:30616"/>
        <dbReference type="ChEBI" id="CHEBI:33019"/>
        <dbReference type="ChEBI" id="CHEBI:58095"/>
        <dbReference type="ChEBI" id="CHEBI:78442"/>
        <dbReference type="ChEBI" id="CHEBI:78531"/>
        <dbReference type="ChEBI" id="CHEBI:456215"/>
        <dbReference type="EC" id="6.1.1.20"/>
    </reaction>
</comment>
<keyword evidence="12" id="KW-0067">ATP-binding</keyword>
<evidence type="ECO:0000256" key="9">
    <source>
        <dbReference type="ARBA" id="ARBA00022598"/>
    </source>
</evidence>
<dbReference type="GO" id="GO:0006432">
    <property type="term" value="P:phenylalanyl-tRNA aminoacylation"/>
    <property type="evidence" value="ECO:0007669"/>
    <property type="project" value="InterPro"/>
</dbReference>
<evidence type="ECO:0000256" key="4">
    <source>
        <dbReference type="ARBA" id="ARBA00011209"/>
    </source>
</evidence>
<accession>A0A381UFI6</accession>
<dbReference type="NCBIfam" id="TIGR00472">
    <property type="entry name" value="pheT_bact"/>
    <property type="match status" value="1"/>
</dbReference>
<dbReference type="Pfam" id="PF03483">
    <property type="entry name" value="B3_4"/>
    <property type="match status" value="1"/>
</dbReference>
<dbReference type="InterPro" id="IPR002547">
    <property type="entry name" value="tRNA-bd_dom"/>
</dbReference>
<comment type="subcellular location">
    <subcellularLocation>
        <location evidence="2">Cytoplasm</location>
    </subcellularLocation>
</comment>
<dbReference type="InterPro" id="IPR004532">
    <property type="entry name" value="Phe-tRNA-ligase_IIc_bsu_bact"/>
</dbReference>
<dbReference type="InterPro" id="IPR041616">
    <property type="entry name" value="PheRS_beta_core"/>
</dbReference>
<dbReference type="FunFam" id="3.50.40.10:FF:000001">
    <property type="entry name" value="Phenylalanine--tRNA ligase beta subunit"/>
    <property type="match status" value="1"/>
</dbReference>
<evidence type="ECO:0000256" key="10">
    <source>
        <dbReference type="ARBA" id="ARBA00022723"/>
    </source>
</evidence>
<dbReference type="Pfam" id="PF17759">
    <property type="entry name" value="tRNA_synthFbeta"/>
    <property type="match status" value="1"/>
</dbReference>
<evidence type="ECO:0000313" key="22">
    <source>
        <dbReference type="EMBL" id="SVA25423.1"/>
    </source>
</evidence>
<dbReference type="SUPFAM" id="SSF46955">
    <property type="entry name" value="Putative DNA-binding domain"/>
    <property type="match status" value="1"/>
</dbReference>
<dbReference type="PROSITE" id="PS50886">
    <property type="entry name" value="TRBD"/>
    <property type="match status" value="1"/>
</dbReference>
<dbReference type="GO" id="GO:0000287">
    <property type="term" value="F:magnesium ion binding"/>
    <property type="evidence" value="ECO:0007669"/>
    <property type="project" value="InterPro"/>
</dbReference>
<organism evidence="22">
    <name type="scientific">marine metagenome</name>
    <dbReference type="NCBI Taxonomy" id="408172"/>
    <lineage>
        <taxon>unclassified sequences</taxon>
        <taxon>metagenomes</taxon>
        <taxon>ecological metagenomes</taxon>
    </lineage>
</organism>
<dbReference type="InterPro" id="IPR005121">
    <property type="entry name" value="Fdx_antiC-bd"/>
</dbReference>
<feature type="domain" description="FDX-ACB" evidence="20">
    <location>
        <begin position="695"/>
        <end position="747"/>
    </location>
</feature>
<dbReference type="GO" id="GO:0005524">
    <property type="term" value="F:ATP binding"/>
    <property type="evidence" value="ECO:0007669"/>
    <property type="project" value="UniProtKB-KW"/>
</dbReference>
<dbReference type="Gene3D" id="3.50.40.10">
    <property type="entry name" value="Phenylalanyl-trna Synthetase, Chain B, domain 3"/>
    <property type="match status" value="1"/>
</dbReference>
<dbReference type="InterPro" id="IPR005146">
    <property type="entry name" value="B3/B4_tRNA-bd"/>
</dbReference>
<dbReference type="Gene3D" id="3.30.70.380">
    <property type="entry name" value="Ferrodoxin-fold anticodon-binding domain"/>
    <property type="match status" value="1"/>
</dbReference>
<dbReference type="CDD" id="cd00769">
    <property type="entry name" value="PheRS_beta_core"/>
    <property type="match status" value="1"/>
</dbReference>
<dbReference type="FunFam" id="3.30.56.10:FF:000002">
    <property type="entry name" value="Phenylalanine--tRNA ligase beta subunit"/>
    <property type="match status" value="1"/>
</dbReference>
<feature type="domain" description="B5" evidence="21">
    <location>
        <begin position="400"/>
        <end position="475"/>
    </location>
</feature>
<evidence type="ECO:0000256" key="7">
    <source>
        <dbReference type="ARBA" id="ARBA00022490"/>
    </source>
</evidence>
<dbReference type="CDD" id="cd02796">
    <property type="entry name" value="tRNA_bind_bactPheRS"/>
    <property type="match status" value="1"/>
</dbReference>
<dbReference type="InterPro" id="IPR045060">
    <property type="entry name" value="Phe-tRNA-ligase_IIc_bsu"/>
</dbReference>
<evidence type="ECO:0000256" key="17">
    <source>
        <dbReference type="ARBA" id="ARBA00033189"/>
    </source>
</evidence>
<evidence type="ECO:0000256" key="11">
    <source>
        <dbReference type="ARBA" id="ARBA00022741"/>
    </source>
</evidence>
<dbReference type="GO" id="GO:0009328">
    <property type="term" value="C:phenylalanine-tRNA ligase complex"/>
    <property type="evidence" value="ECO:0007669"/>
    <property type="project" value="TreeGrafter"/>
</dbReference>
<dbReference type="InterPro" id="IPR036690">
    <property type="entry name" value="Fdx_antiC-bd_sf"/>
</dbReference>
<keyword evidence="11" id="KW-0547">Nucleotide-binding</keyword>
<dbReference type="InterPro" id="IPR045864">
    <property type="entry name" value="aa-tRNA-synth_II/BPL/LPL"/>
</dbReference>
<keyword evidence="9" id="KW-0436">Ligase</keyword>
<gene>
    <name evidence="22" type="ORF">METZ01_LOCUS78277</name>
</gene>
<evidence type="ECO:0000259" key="19">
    <source>
        <dbReference type="PROSITE" id="PS50886"/>
    </source>
</evidence>
<evidence type="ECO:0000256" key="13">
    <source>
        <dbReference type="ARBA" id="ARBA00022842"/>
    </source>
</evidence>
<dbReference type="Pfam" id="PF01588">
    <property type="entry name" value="tRNA_bind"/>
    <property type="match status" value="1"/>
</dbReference>
<dbReference type="InterPro" id="IPR020825">
    <property type="entry name" value="Phe-tRNA_synthase-like_B3/B4"/>
</dbReference>
<keyword evidence="13" id="KW-0460">Magnesium</keyword>
<evidence type="ECO:0000256" key="2">
    <source>
        <dbReference type="ARBA" id="ARBA00004496"/>
    </source>
</evidence>
<keyword evidence="14" id="KW-0694">RNA-binding</keyword>
<dbReference type="Gene3D" id="3.30.930.10">
    <property type="entry name" value="Bira Bifunctional Protein, Domain 2"/>
    <property type="match status" value="1"/>
</dbReference>
<evidence type="ECO:0000256" key="18">
    <source>
        <dbReference type="ARBA" id="ARBA00049255"/>
    </source>
</evidence>
<dbReference type="EC" id="6.1.1.20" evidence="5"/>
<dbReference type="GO" id="GO:0000049">
    <property type="term" value="F:tRNA binding"/>
    <property type="evidence" value="ECO:0007669"/>
    <property type="project" value="UniProtKB-KW"/>
</dbReference>
<protein>
    <recommendedName>
        <fullName evidence="6">Phenylalanine--tRNA ligase beta subunit</fullName>
        <ecNumber evidence="5">6.1.1.20</ecNumber>
    </recommendedName>
    <alternativeName>
        <fullName evidence="17">Phenylalanyl-tRNA synthetase beta subunit</fullName>
    </alternativeName>
</protein>
<sequence>MKFSEKWLRTWIDPELSTSELCDQLTGAGLEVDAVETMADEFTGVVVGEIVELHAHPKAERLSVCTVFDGSEKFSVVCGAPNAREGLKTAFAKVGSELPDGMRIKRAKLRGVQSDGMLCSAKELGISDDHDGIMEISDALSVGSELREALDLDDISIDLDLTPNRGDCFSVRGIAREVAVLNRMPIDEPVVADAAVSTDTIFPVEVRASSACPKYLGRVIEGVDVAQVAPGWMVERLERSGLRSIDPVVDVTNYVLLELGQPLHAFDLDSLEDRIVVRTAEQGEKLTLLDGNSIDLDEESLVIAHGGGPLAIAGVMGGAESGVTETTTAVFLECAFFSPETIMGTSRRYGVQTDASQRYERGVDSALQADAMARATELLVEIVGGNPGPVVEVIDEDSMPRSMKLTLRAARLEDLLGVRIEDEEVFGILDRLGLRPRDVPDGWEITTPSHRFDIAIEEDLVEEVCRIYGYDAIPTRTAHAALPLKPSGRDGIDPAALRTLMTHLGYNEAITYSFISSDRHDLFSPNVQAQVIENPMSKEQSVMRTSLIPGLVDAVVGNIARQSTSIRMFEYGQCFSGDADNLTQGFRLAAVLWGLKDPENWAQRSKNVDFFDIKGDVERIVAVGGRNATFRASTLPGFHPGQSADIYIDDNVVGTVGCLSPQLVGSLGVAGEIFVFECDVAPLLLKRQLHHEEVSRYPSIRRDLALVVNESVSSESVEKLIRESVGDLLVEFRLFDVYKGKGIDSID</sequence>
<dbReference type="Pfam" id="PF03147">
    <property type="entry name" value="FDX-ACB"/>
    <property type="match status" value="1"/>
</dbReference>
<keyword evidence="8" id="KW-0820">tRNA-binding</keyword>
<evidence type="ECO:0000256" key="3">
    <source>
        <dbReference type="ARBA" id="ARBA00008653"/>
    </source>
</evidence>
<dbReference type="InterPro" id="IPR005147">
    <property type="entry name" value="tRNA_synthase_B5-dom"/>
</dbReference>
<dbReference type="InterPro" id="IPR012340">
    <property type="entry name" value="NA-bd_OB-fold"/>
</dbReference>
<keyword evidence="7" id="KW-0963">Cytoplasm</keyword>
<dbReference type="InterPro" id="IPR033714">
    <property type="entry name" value="tRNA_bind_bactPheRS"/>
</dbReference>
<dbReference type="InterPro" id="IPR009061">
    <property type="entry name" value="DNA-bd_dom_put_sf"/>
</dbReference>
<evidence type="ECO:0000256" key="8">
    <source>
        <dbReference type="ARBA" id="ARBA00022555"/>
    </source>
</evidence>
<reference evidence="22" key="1">
    <citation type="submission" date="2018-05" db="EMBL/GenBank/DDBJ databases">
        <authorList>
            <person name="Lanie J.A."/>
            <person name="Ng W.-L."/>
            <person name="Kazmierczak K.M."/>
            <person name="Andrzejewski T.M."/>
            <person name="Davidsen T.M."/>
            <person name="Wayne K.J."/>
            <person name="Tettelin H."/>
            <person name="Glass J.I."/>
            <person name="Rusch D."/>
            <person name="Podicherti R."/>
            <person name="Tsui H.-C.T."/>
            <person name="Winkler M.E."/>
        </authorList>
    </citation>
    <scope>NUCLEOTIDE SEQUENCE</scope>
</reference>
<comment type="similarity">
    <text evidence="3">Belongs to the phenylalanyl-tRNA synthetase beta subunit family. Type 1 subfamily.</text>
</comment>
<dbReference type="SUPFAM" id="SSF55681">
    <property type="entry name" value="Class II aaRS and biotin synthetases"/>
    <property type="match status" value="1"/>
</dbReference>
<dbReference type="SUPFAM" id="SSF56037">
    <property type="entry name" value="PheT/TilS domain"/>
    <property type="match status" value="1"/>
</dbReference>
<dbReference type="EMBL" id="UINC01006091">
    <property type="protein sequence ID" value="SVA25423.1"/>
    <property type="molecule type" value="Genomic_DNA"/>
</dbReference>
<feature type="domain" description="TRNA-binding" evidence="19">
    <location>
        <begin position="39"/>
        <end position="147"/>
    </location>
</feature>
<evidence type="ECO:0000256" key="16">
    <source>
        <dbReference type="ARBA" id="ARBA00023146"/>
    </source>
</evidence>
<dbReference type="HAMAP" id="MF_00283">
    <property type="entry name" value="Phe_tRNA_synth_beta1"/>
    <property type="match status" value="1"/>
</dbReference>
<evidence type="ECO:0000256" key="6">
    <source>
        <dbReference type="ARBA" id="ARBA00017032"/>
    </source>
</evidence>
<dbReference type="FunFam" id="2.40.50.140:FF:000045">
    <property type="entry name" value="Phenylalanine--tRNA ligase beta subunit"/>
    <property type="match status" value="1"/>
</dbReference>
<dbReference type="NCBIfam" id="NF045760">
    <property type="entry name" value="YtpR"/>
    <property type="match status" value="1"/>
</dbReference>
<dbReference type="PROSITE" id="PS51447">
    <property type="entry name" value="FDX_ACB"/>
    <property type="match status" value="1"/>
</dbReference>
<evidence type="ECO:0000256" key="1">
    <source>
        <dbReference type="ARBA" id="ARBA00001946"/>
    </source>
</evidence>
<dbReference type="PANTHER" id="PTHR10947:SF0">
    <property type="entry name" value="PHENYLALANINE--TRNA LIGASE BETA SUBUNIT"/>
    <property type="match status" value="1"/>
</dbReference>
<dbReference type="PROSITE" id="PS51483">
    <property type="entry name" value="B5"/>
    <property type="match status" value="1"/>
</dbReference>
<evidence type="ECO:0000256" key="12">
    <source>
        <dbReference type="ARBA" id="ARBA00022840"/>
    </source>
</evidence>
<evidence type="ECO:0000259" key="21">
    <source>
        <dbReference type="PROSITE" id="PS51483"/>
    </source>
</evidence>
<feature type="non-terminal residue" evidence="22">
    <location>
        <position position="747"/>
    </location>
</feature>
<dbReference type="PANTHER" id="PTHR10947">
    <property type="entry name" value="PHENYLALANYL-TRNA SYNTHETASE BETA CHAIN AND LEUCINE-RICH REPEAT-CONTAINING PROTEIN 47"/>
    <property type="match status" value="1"/>
</dbReference>
<keyword evidence="16" id="KW-0030">Aminoacyl-tRNA synthetase</keyword>
<dbReference type="SMART" id="SM00874">
    <property type="entry name" value="B5"/>
    <property type="match status" value="1"/>
</dbReference>
<dbReference type="GO" id="GO:0004826">
    <property type="term" value="F:phenylalanine-tRNA ligase activity"/>
    <property type="evidence" value="ECO:0007669"/>
    <property type="project" value="UniProtKB-EC"/>
</dbReference>
<name>A0A381UFI6_9ZZZZ</name>
<dbReference type="SUPFAM" id="SSF50249">
    <property type="entry name" value="Nucleic acid-binding proteins"/>
    <property type="match status" value="1"/>
</dbReference>
<evidence type="ECO:0000259" key="20">
    <source>
        <dbReference type="PROSITE" id="PS51447"/>
    </source>
</evidence>
<comment type="subunit">
    <text evidence="4">Tetramer of two alpha and two beta subunits.</text>
</comment>
<evidence type="ECO:0000256" key="5">
    <source>
        <dbReference type="ARBA" id="ARBA00012814"/>
    </source>
</evidence>
<dbReference type="Pfam" id="PF03484">
    <property type="entry name" value="B5"/>
    <property type="match status" value="1"/>
</dbReference>
<dbReference type="Gene3D" id="2.40.50.140">
    <property type="entry name" value="Nucleic acid-binding proteins"/>
    <property type="match status" value="1"/>
</dbReference>
<keyword evidence="15" id="KW-0648">Protein biosynthesis</keyword>
<dbReference type="Gene3D" id="3.30.56.10">
    <property type="match status" value="2"/>
</dbReference>